<feature type="active site" description="Proton donor" evidence="5">
    <location>
        <position position="256"/>
    </location>
</feature>
<dbReference type="Pfam" id="PF00389">
    <property type="entry name" value="2-Hacid_dh"/>
    <property type="match status" value="1"/>
</dbReference>
<dbReference type="STRING" id="488535.SAMN04487963_2747"/>
<evidence type="ECO:0000313" key="9">
    <source>
        <dbReference type="EMBL" id="SFM51324.1"/>
    </source>
</evidence>
<evidence type="ECO:0000256" key="5">
    <source>
        <dbReference type="HAMAP-Rule" id="MF_01825"/>
    </source>
</evidence>
<evidence type="ECO:0000256" key="2">
    <source>
        <dbReference type="ARBA" id="ARBA00023002"/>
    </source>
</evidence>
<feature type="active site" evidence="5">
    <location>
        <position position="239"/>
    </location>
</feature>
<dbReference type="PANTHER" id="PTHR43761">
    <property type="entry name" value="D-ISOMER SPECIFIC 2-HYDROXYACID DEHYDROGENASE FAMILY PROTEIN (AFU_ORTHOLOGUE AFUA_1G13630)"/>
    <property type="match status" value="1"/>
</dbReference>
<reference evidence="10" key="1">
    <citation type="submission" date="2016-10" db="EMBL/GenBank/DDBJ databases">
        <authorList>
            <person name="Varghese N."/>
            <person name="Submissions S."/>
        </authorList>
    </citation>
    <scope>NUCLEOTIDE SEQUENCE [LARGE SCALE GENOMIC DNA]</scope>
    <source>
        <strain evidence="10">CGMCC 1.7061</strain>
    </source>
</reference>
<name>A0A1I4RGD6_9GAMM</name>
<comment type="similarity">
    <text evidence="5">Belongs to the D-isomer specific 2-hydroxyacid dehydrogenase family. PdxB subfamily.</text>
</comment>
<organism evidence="9 10">
    <name type="scientific">Marinobacter zhejiangensis</name>
    <dbReference type="NCBI Taxonomy" id="488535"/>
    <lineage>
        <taxon>Bacteria</taxon>
        <taxon>Pseudomonadati</taxon>
        <taxon>Pseudomonadota</taxon>
        <taxon>Gammaproteobacteria</taxon>
        <taxon>Pseudomonadales</taxon>
        <taxon>Marinobacteraceae</taxon>
        <taxon>Marinobacter</taxon>
    </lineage>
</organism>
<dbReference type="HAMAP" id="MF_01825">
    <property type="entry name" value="PdxB"/>
    <property type="match status" value="1"/>
</dbReference>
<dbReference type="InterPro" id="IPR050418">
    <property type="entry name" value="D-iso_2-hydroxyacid_DH_PdxB"/>
</dbReference>
<feature type="domain" description="Erythronate-4-phosphate dehydrogenase dimerisation" evidence="8">
    <location>
        <begin position="291"/>
        <end position="379"/>
    </location>
</feature>
<dbReference type="Pfam" id="PF11890">
    <property type="entry name" value="DUF3410"/>
    <property type="match status" value="1"/>
</dbReference>
<feature type="binding site" evidence="5">
    <location>
        <position position="47"/>
    </location>
    <ligand>
        <name>substrate</name>
    </ligand>
</feature>
<dbReference type="InterPro" id="IPR036291">
    <property type="entry name" value="NAD(P)-bd_dom_sf"/>
</dbReference>
<protein>
    <recommendedName>
        <fullName evidence="5">Erythronate-4-phosphate dehydrogenase</fullName>
        <ecNumber evidence="5">1.1.1.290</ecNumber>
    </recommendedName>
</protein>
<comment type="subcellular location">
    <subcellularLocation>
        <location evidence="5">Cytoplasm</location>
    </subcellularLocation>
</comment>
<keyword evidence="2 5" id="KW-0560">Oxidoreductase</keyword>
<dbReference type="Pfam" id="PF02826">
    <property type="entry name" value="2-Hacid_dh_C"/>
    <property type="match status" value="1"/>
</dbReference>
<dbReference type="PROSITE" id="PS00671">
    <property type="entry name" value="D_2_HYDROXYACID_DH_3"/>
    <property type="match status" value="1"/>
</dbReference>
<evidence type="ECO:0000256" key="4">
    <source>
        <dbReference type="ARBA" id="ARBA00023096"/>
    </source>
</evidence>
<dbReference type="InterPro" id="IPR006139">
    <property type="entry name" value="D-isomer_2_OHA_DH_cat_dom"/>
</dbReference>
<feature type="binding site" evidence="5">
    <location>
        <position position="260"/>
    </location>
    <ligand>
        <name>substrate</name>
    </ligand>
</feature>
<dbReference type="PROSITE" id="PS00065">
    <property type="entry name" value="D_2_HYDROXYACID_DH_1"/>
    <property type="match status" value="1"/>
</dbReference>
<dbReference type="InterPro" id="IPR038251">
    <property type="entry name" value="PdxB_dimer_sf"/>
</dbReference>
<feature type="binding site" evidence="5">
    <location>
        <position position="234"/>
    </location>
    <ligand>
        <name>NAD(+)</name>
        <dbReference type="ChEBI" id="CHEBI:57540"/>
    </ligand>
</feature>
<feature type="binding site" evidence="5">
    <location>
        <position position="149"/>
    </location>
    <ligand>
        <name>NAD(+)</name>
        <dbReference type="ChEBI" id="CHEBI:57540"/>
    </ligand>
</feature>
<accession>A0A1I4RGD6</accession>
<sequence>MSMLIVADENIPLLDSFFGDFGEIRRVSGRLMKAEDVADADVLLVRSVTRVTPSLLQGSRVKFVGTATIGTDHIDQAWLEENGIAFCAAPGCNANSVVEYVLSVLALYAERRGIEDWSELSVGIVGVGNVGGELARKLDRLGFTVKLCDPPRAEVEPEVDFATLDEALDCDVVTLHTPLEIGGAHPTYHLLGADRLQALRGDQLLINTSRGEVVDNQALLNRLGQPEAPVVALDVWEQEPVIMPELVNKVWLATPHIAGYSLEGKLQGTEIIYQAVCRFLGFPVRKQAGQFLPEPALSKLSFTSSAEDDAAAFTAMRCCYDPRRDDANLRLVMGLDASERGAAFDRLRKDYPVRREFSSVKVQLKGTSKILRDTFKDLGFKLKI</sequence>
<dbReference type="InterPro" id="IPR020921">
    <property type="entry name" value="Erythronate-4-P_DHase"/>
</dbReference>
<feature type="binding site" evidence="5">
    <location>
        <position position="259"/>
    </location>
    <ligand>
        <name>NAD(+)</name>
        <dbReference type="ChEBI" id="CHEBI:57540"/>
    </ligand>
</feature>
<dbReference type="NCBIfam" id="NF001309">
    <property type="entry name" value="PRK00257.1"/>
    <property type="match status" value="1"/>
</dbReference>
<comment type="catalytic activity">
    <reaction evidence="5">
        <text>4-phospho-D-erythronate + NAD(+) = (R)-3-hydroxy-2-oxo-4-phosphooxybutanoate + NADH + H(+)</text>
        <dbReference type="Rhea" id="RHEA:18829"/>
        <dbReference type="ChEBI" id="CHEBI:15378"/>
        <dbReference type="ChEBI" id="CHEBI:57540"/>
        <dbReference type="ChEBI" id="CHEBI:57945"/>
        <dbReference type="ChEBI" id="CHEBI:58538"/>
        <dbReference type="ChEBI" id="CHEBI:58766"/>
        <dbReference type="EC" id="1.1.1.290"/>
    </reaction>
</comment>
<evidence type="ECO:0000259" key="7">
    <source>
        <dbReference type="Pfam" id="PF02826"/>
    </source>
</evidence>
<dbReference type="InterPro" id="IPR029752">
    <property type="entry name" value="D-isomer_DH_CS1"/>
</dbReference>
<dbReference type="Gene3D" id="3.30.1370.170">
    <property type="match status" value="1"/>
</dbReference>
<dbReference type="GO" id="GO:0005737">
    <property type="term" value="C:cytoplasm"/>
    <property type="evidence" value="ECO:0007669"/>
    <property type="project" value="UniProtKB-SubCell"/>
</dbReference>
<feature type="binding site" evidence="5">
    <location>
        <position position="177"/>
    </location>
    <ligand>
        <name>NAD(+)</name>
        <dbReference type="ChEBI" id="CHEBI:57540"/>
    </ligand>
</feature>
<feature type="active site" evidence="5">
    <location>
        <position position="210"/>
    </location>
</feature>
<keyword evidence="4 5" id="KW-0664">Pyridoxine biosynthesis</keyword>
<dbReference type="PANTHER" id="PTHR43761:SF1">
    <property type="entry name" value="D-ISOMER SPECIFIC 2-HYDROXYACID DEHYDROGENASE CATALYTIC DOMAIN-CONTAINING PROTEIN-RELATED"/>
    <property type="match status" value="1"/>
</dbReference>
<dbReference type="Gene3D" id="3.40.50.720">
    <property type="entry name" value="NAD(P)-binding Rossmann-like Domain"/>
    <property type="match status" value="2"/>
</dbReference>
<keyword evidence="10" id="KW-1185">Reference proteome</keyword>
<dbReference type="GO" id="GO:0008615">
    <property type="term" value="P:pyridoxine biosynthetic process"/>
    <property type="evidence" value="ECO:0007669"/>
    <property type="project" value="UniProtKB-UniRule"/>
</dbReference>
<keyword evidence="3 5" id="KW-0520">NAD</keyword>
<dbReference type="GO" id="GO:0051287">
    <property type="term" value="F:NAD binding"/>
    <property type="evidence" value="ECO:0007669"/>
    <property type="project" value="InterPro"/>
</dbReference>
<dbReference type="InterPro" id="IPR024531">
    <property type="entry name" value="Erythronate-4-P_DHase_dimer"/>
</dbReference>
<evidence type="ECO:0000313" key="10">
    <source>
        <dbReference type="Proteomes" id="UP000198519"/>
    </source>
</evidence>
<dbReference type="SUPFAM" id="SSF52283">
    <property type="entry name" value="Formate/glycerate dehydrogenase catalytic domain-like"/>
    <property type="match status" value="1"/>
</dbReference>
<feature type="binding site" evidence="5">
    <location>
        <position position="68"/>
    </location>
    <ligand>
        <name>substrate</name>
    </ligand>
</feature>
<evidence type="ECO:0000256" key="1">
    <source>
        <dbReference type="ARBA" id="ARBA00022490"/>
    </source>
</evidence>
<evidence type="ECO:0000259" key="8">
    <source>
        <dbReference type="Pfam" id="PF11890"/>
    </source>
</evidence>
<dbReference type="GO" id="GO:0046983">
    <property type="term" value="F:protein dimerization activity"/>
    <property type="evidence" value="ECO:0007669"/>
    <property type="project" value="InterPro"/>
</dbReference>
<dbReference type="InterPro" id="IPR006140">
    <property type="entry name" value="D-isomer_DH_NAD-bd"/>
</dbReference>
<evidence type="ECO:0000259" key="6">
    <source>
        <dbReference type="Pfam" id="PF00389"/>
    </source>
</evidence>
<comment type="pathway">
    <text evidence="5">Cofactor biosynthesis; pyridoxine 5'-phosphate biosynthesis; pyridoxine 5'-phosphate from D-erythrose 4-phosphate: step 2/5.</text>
</comment>
<comment type="caution">
    <text evidence="5">Lacks conserved residue(s) required for the propagation of feature annotation.</text>
</comment>
<feature type="domain" description="D-isomer specific 2-hydroxyacid dehydrogenase NAD-binding" evidence="7">
    <location>
        <begin position="114"/>
        <end position="258"/>
    </location>
</feature>
<feature type="domain" description="D-isomer specific 2-hydroxyacid dehydrogenase catalytic" evidence="6">
    <location>
        <begin position="34"/>
        <end position="280"/>
    </location>
</feature>
<dbReference type="EMBL" id="FOUE01000004">
    <property type="protein sequence ID" value="SFM51324.1"/>
    <property type="molecule type" value="Genomic_DNA"/>
</dbReference>
<evidence type="ECO:0000256" key="3">
    <source>
        <dbReference type="ARBA" id="ARBA00023027"/>
    </source>
</evidence>
<dbReference type="GO" id="GO:0033711">
    <property type="term" value="F:4-phosphoerythronate dehydrogenase activity"/>
    <property type="evidence" value="ECO:0007669"/>
    <property type="project" value="UniProtKB-EC"/>
</dbReference>
<comment type="subunit">
    <text evidence="5">Homodimer.</text>
</comment>
<dbReference type="UniPathway" id="UPA00244">
    <property type="reaction ID" value="UER00310"/>
</dbReference>
<dbReference type="Proteomes" id="UP000198519">
    <property type="component" value="Unassembled WGS sequence"/>
</dbReference>
<proteinExistence type="inferred from homology"/>
<dbReference type="EC" id="1.1.1.290" evidence="5"/>
<keyword evidence="1 5" id="KW-0963">Cytoplasm</keyword>
<gene>
    <name evidence="5" type="primary">pdxB</name>
    <name evidence="9" type="ORF">SAMN04487963_2747</name>
</gene>
<dbReference type="AlphaFoldDB" id="A0A1I4RGD6"/>
<dbReference type="InterPro" id="IPR029753">
    <property type="entry name" value="D-isomer_DH_CS"/>
</dbReference>
<dbReference type="CDD" id="cd12158">
    <property type="entry name" value="ErythrP_dh"/>
    <property type="match status" value="1"/>
</dbReference>
<comment type="function">
    <text evidence="5">Catalyzes the oxidation of erythronate-4-phosphate to 3-hydroxy-2-oxo-4-phosphonooxybutanoate.</text>
</comment>
<dbReference type="SUPFAM" id="SSF51735">
    <property type="entry name" value="NAD(P)-binding Rossmann-fold domains"/>
    <property type="match status" value="1"/>
</dbReference>